<dbReference type="InterPro" id="IPR008283">
    <property type="entry name" value="Peptidase_M17_N"/>
</dbReference>
<keyword evidence="5 8" id="KW-0645">Protease</keyword>
<comment type="similarity">
    <text evidence="3 8">Belongs to the peptidase M17 family.</text>
</comment>
<dbReference type="AlphaFoldDB" id="A0A132MNH3"/>
<keyword evidence="8" id="KW-0963">Cytoplasm</keyword>
<keyword evidence="11" id="KW-1185">Reference proteome</keyword>
<dbReference type="Gene3D" id="3.40.630.10">
    <property type="entry name" value="Zn peptidases"/>
    <property type="match status" value="1"/>
</dbReference>
<dbReference type="CDD" id="cd00433">
    <property type="entry name" value="Peptidase_M17"/>
    <property type="match status" value="1"/>
</dbReference>
<dbReference type="Gene3D" id="3.40.220.10">
    <property type="entry name" value="Leucine Aminopeptidase, subunit E, domain 1"/>
    <property type="match status" value="1"/>
</dbReference>
<comment type="cofactor">
    <cofactor evidence="8">
        <name>Mn(2+)</name>
        <dbReference type="ChEBI" id="CHEBI:29035"/>
    </cofactor>
    <text evidence="8">Binds 2 manganese ions per subunit.</text>
</comment>
<dbReference type="NCBIfam" id="NF002073">
    <property type="entry name" value="PRK00913.1-2"/>
    <property type="match status" value="1"/>
</dbReference>
<evidence type="ECO:0000256" key="4">
    <source>
        <dbReference type="ARBA" id="ARBA00022438"/>
    </source>
</evidence>
<organism evidence="10 11">
    <name type="scientific">Carbonactinospora thermoautotrophica</name>
    <dbReference type="NCBI Taxonomy" id="1469144"/>
    <lineage>
        <taxon>Bacteria</taxon>
        <taxon>Bacillati</taxon>
        <taxon>Actinomycetota</taxon>
        <taxon>Actinomycetes</taxon>
        <taxon>Kitasatosporales</taxon>
        <taxon>Carbonactinosporaceae</taxon>
        <taxon>Carbonactinospora</taxon>
    </lineage>
</organism>
<keyword evidence="8" id="KW-0464">Manganese</keyword>
<comment type="catalytic activity">
    <reaction evidence="1 8">
        <text>Release of an N-terminal amino acid, Xaa-|-Yaa-, in which Xaa is preferably Leu, but may be other amino acids including Pro although not Arg or Lys, and Yaa may be Pro. Amino acid amides and methyl esters are also readily hydrolyzed, but rates on arylamides are exceedingly low.</text>
        <dbReference type="EC" id="3.4.11.1"/>
    </reaction>
</comment>
<feature type="binding site" evidence="8">
    <location>
        <position position="282"/>
    </location>
    <ligand>
        <name>Mn(2+)</name>
        <dbReference type="ChEBI" id="CHEBI:29035"/>
        <label>1</label>
    </ligand>
</feature>
<dbReference type="InterPro" id="IPR011356">
    <property type="entry name" value="Leucine_aapep/pepB"/>
</dbReference>
<dbReference type="InterPro" id="IPR000819">
    <property type="entry name" value="Peptidase_M17_C"/>
</dbReference>
<dbReference type="PANTHER" id="PTHR11963:SF23">
    <property type="entry name" value="CYTOSOL AMINOPEPTIDASE"/>
    <property type="match status" value="1"/>
</dbReference>
<dbReference type="GO" id="GO:0006508">
    <property type="term" value="P:proteolysis"/>
    <property type="evidence" value="ECO:0007669"/>
    <property type="project" value="UniProtKB-KW"/>
</dbReference>
<dbReference type="Pfam" id="PF00883">
    <property type="entry name" value="Peptidase_M17"/>
    <property type="match status" value="1"/>
</dbReference>
<evidence type="ECO:0000256" key="6">
    <source>
        <dbReference type="ARBA" id="ARBA00022801"/>
    </source>
</evidence>
<dbReference type="GO" id="GO:0070006">
    <property type="term" value="F:metalloaminopeptidase activity"/>
    <property type="evidence" value="ECO:0007669"/>
    <property type="project" value="InterPro"/>
</dbReference>
<accession>A0A132MNH3</accession>
<dbReference type="Proteomes" id="UP000070188">
    <property type="component" value="Unassembled WGS sequence"/>
</dbReference>
<proteinExistence type="inferred from homology"/>
<dbReference type="SUPFAM" id="SSF53187">
    <property type="entry name" value="Zn-dependent exopeptidases"/>
    <property type="match status" value="1"/>
</dbReference>
<dbReference type="PANTHER" id="PTHR11963">
    <property type="entry name" value="LEUCINE AMINOPEPTIDASE-RELATED"/>
    <property type="match status" value="1"/>
</dbReference>
<evidence type="ECO:0000259" key="9">
    <source>
        <dbReference type="PROSITE" id="PS00631"/>
    </source>
</evidence>
<protein>
    <recommendedName>
        <fullName evidence="8">Probable cytosol aminopeptidase</fullName>
        <ecNumber evidence="8">3.4.11.1</ecNumber>
    </recommendedName>
    <alternativeName>
        <fullName evidence="8">Leucine aminopeptidase</fullName>
        <shortName evidence="8">LAP</shortName>
        <ecNumber evidence="8">3.4.11.10</ecNumber>
    </alternativeName>
    <alternativeName>
        <fullName evidence="8">Leucyl aminopeptidase</fullName>
    </alternativeName>
</protein>
<feature type="binding site" evidence="8">
    <location>
        <position position="361"/>
    </location>
    <ligand>
        <name>Mn(2+)</name>
        <dbReference type="ChEBI" id="CHEBI:29035"/>
        <label>1</label>
    </ligand>
</feature>
<feature type="domain" description="Cytosol aminopeptidase" evidence="9">
    <location>
        <begin position="357"/>
        <end position="364"/>
    </location>
</feature>
<feature type="binding site" evidence="8">
    <location>
        <position position="359"/>
    </location>
    <ligand>
        <name>Mn(2+)</name>
        <dbReference type="ChEBI" id="CHEBI:29035"/>
        <label>1</label>
    </ligand>
</feature>
<evidence type="ECO:0000256" key="2">
    <source>
        <dbReference type="ARBA" id="ARBA00000967"/>
    </source>
</evidence>
<dbReference type="HAMAP" id="MF_00181">
    <property type="entry name" value="Cytosol_peptidase_M17"/>
    <property type="match status" value="1"/>
</dbReference>
<dbReference type="GO" id="GO:0030145">
    <property type="term" value="F:manganese ion binding"/>
    <property type="evidence" value="ECO:0007669"/>
    <property type="project" value="UniProtKB-UniRule"/>
</dbReference>
<comment type="subcellular location">
    <subcellularLocation>
        <location evidence="8">Cytoplasm</location>
    </subcellularLocation>
</comment>
<evidence type="ECO:0000256" key="5">
    <source>
        <dbReference type="ARBA" id="ARBA00022670"/>
    </source>
</evidence>
<evidence type="ECO:0000256" key="8">
    <source>
        <dbReference type="HAMAP-Rule" id="MF_00181"/>
    </source>
</evidence>
<dbReference type="EMBL" id="LAXD01000001">
    <property type="protein sequence ID" value="KWW99269.1"/>
    <property type="molecule type" value="Genomic_DNA"/>
</dbReference>
<dbReference type="InterPro" id="IPR043472">
    <property type="entry name" value="Macro_dom-like"/>
</dbReference>
<evidence type="ECO:0000313" key="11">
    <source>
        <dbReference type="Proteomes" id="UP000070188"/>
    </source>
</evidence>
<keyword evidence="6 8" id="KW-0378">Hydrolase</keyword>
<gene>
    <name evidence="8" type="primary">pepA</name>
    <name evidence="10" type="ORF">LI90_903</name>
</gene>
<dbReference type="SUPFAM" id="SSF52949">
    <property type="entry name" value="Macro domain-like"/>
    <property type="match status" value="1"/>
</dbReference>
<evidence type="ECO:0000256" key="3">
    <source>
        <dbReference type="ARBA" id="ARBA00009528"/>
    </source>
</evidence>
<keyword evidence="4 8" id="KW-0031">Aminopeptidase</keyword>
<comment type="function">
    <text evidence="7 8">Presumably involved in the processing and regular turnover of intracellular proteins. Catalyzes the removal of unsubstituted N-terminal amino acids from various peptides.</text>
</comment>
<dbReference type="PRINTS" id="PR00481">
    <property type="entry name" value="LAMNOPPTDASE"/>
</dbReference>
<dbReference type="InterPro" id="IPR023042">
    <property type="entry name" value="Peptidase_M17_leu_NH2_pept"/>
</dbReference>
<name>A0A132MNH3_9ACTN</name>
<feature type="binding site" evidence="8">
    <location>
        <position position="361"/>
    </location>
    <ligand>
        <name>Mn(2+)</name>
        <dbReference type="ChEBI" id="CHEBI:29035"/>
        <label>2</label>
    </ligand>
</feature>
<feature type="binding site" evidence="8">
    <location>
        <position position="277"/>
    </location>
    <ligand>
        <name>Mn(2+)</name>
        <dbReference type="ChEBI" id="CHEBI:29035"/>
        <label>2</label>
    </ligand>
</feature>
<feature type="active site" evidence="8">
    <location>
        <position position="289"/>
    </location>
</feature>
<feature type="active site" evidence="8">
    <location>
        <position position="363"/>
    </location>
</feature>
<dbReference type="EC" id="3.4.11.10" evidence="8"/>
<comment type="caution">
    <text evidence="10">The sequence shown here is derived from an EMBL/GenBank/DDBJ whole genome shotgun (WGS) entry which is preliminary data.</text>
</comment>
<feature type="binding site" evidence="8">
    <location>
        <position position="300"/>
    </location>
    <ligand>
        <name>Mn(2+)</name>
        <dbReference type="ChEBI" id="CHEBI:29035"/>
        <label>2</label>
    </ligand>
</feature>
<dbReference type="PROSITE" id="PS00631">
    <property type="entry name" value="CYTOSOL_AP"/>
    <property type="match status" value="1"/>
</dbReference>
<dbReference type="EC" id="3.4.11.1" evidence="8"/>
<evidence type="ECO:0000313" key="10">
    <source>
        <dbReference type="EMBL" id="KWW99269.1"/>
    </source>
</evidence>
<evidence type="ECO:0000256" key="7">
    <source>
        <dbReference type="ARBA" id="ARBA00049972"/>
    </source>
</evidence>
<dbReference type="Pfam" id="PF02789">
    <property type="entry name" value="Peptidase_M17_N"/>
    <property type="match status" value="1"/>
</dbReference>
<dbReference type="PATRIC" id="fig|1469144.10.peg.1021"/>
<dbReference type="STRING" id="1469144.LI90_903"/>
<sequence length="512" mass="53230">MVDLPSFNLTTTPLTGLTGLDVVALPVRGGGSAGNGAGNGAAEGSGPRVGDADAEVARGLGIDPEAVLELQKAKGAPGETVVIPAVRRDAAVKSVILLGIGDGSPQALRKAGAALARQSRDRARVATTALADLEADAVRAFVEGYLLAGYRFSRKSEPPESVDQTVDLVVADPGPYQEAVDRGVVTGRAVRLARDLANTPANEKSPAWLAEQAELVAERAGLAVRVWDERELAAKGFGGLIAVGMGSARPPRLIELAYQPDRATRKRKTPHVVLVGKGITFDTGGLSLKPREAMVPMKTDMSGGGAVIAVMSALRDLGVGVRVTGLVAAAENMPSGSAQRPGDVITQYGGKTVEIMNTDAEGRLVLADALAYADRELAPDVIVDLATLTGAATLGLGRQYAALYATDEALAEALLTAGQASGDRLWRMPLVEDYRSTLDSDVADICHVNRDPRMGGGSITAALFLREFVGERPWAHLDIAGPARADADADEITRGGTGFGTRALLRWLEGLG</sequence>
<keyword evidence="8" id="KW-0479">Metal-binding</keyword>
<reference evidence="11" key="1">
    <citation type="submission" date="2015-04" db="EMBL/GenBank/DDBJ databases">
        <title>Physiological reanalysis, assessment of diazotrophy, and genome sequences of multiple isolates of Streptomyces thermoautotrophicus.</title>
        <authorList>
            <person name="MacKellar D.C."/>
            <person name="Lieber L."/>
            <person name="Norman J."/>
            <person name="Bolger A."/>
            <person name="Tobin C."/>
            <person name="Murray J.W."/>
            <person name="Chang R."/>
            <person name="Ford T."/>
            <person name="Nguyen P.Q."/>
            <person name="Woodward J."/>
            <person name="Permingeat H."/>
            <person name="Joshi N.S."/>
            <person name="Silver P.A."/>
            <person name="Usadel B."/>
            <person name="Rutherford A.W."/>
            <person name="Friesen M."/>
            <person name="Prell J."/>
        </authorList>
    </citation>
    <scope>NUCLEOTIDE SEQUENCE [LARGE SCALE GENOMIC DNA]</scope>
    <source>
        <strain evidence="11">H1</strain>
    </source>
</reference>
<comment type="catalytic activity">
    <reaction evidence="2 8">
        <text>Release of an N-terminal amino acid, preferentially leucine, but not glutamic or aspartic acids.</text>
        <dbReference type="EC" id="3.4.11.10"/>
    </reaction>
</comment>
<dbReference type="GO" id="GO:0005737">
    <property type="term" value="C:cytoplasm"/>
    <property type="evidence" value="ECO:0007669"/>
    <property type="project" value="UniProtKB-SubCell"/>
</dbReference>
<evidence type="ECO:0000256" key="1">
    <source>
        <dbReference type="ARBA" id="ARBA00000135"/>
    </source>
</evidence>
<feature type="binding site" evidence="8">
    <location>
        <position position="282"/>
    </location>
    <ligand>
        <name>Mn(2+)</name>
        <dbReference type="ChEBI" id="CHEBI:29035"/>
        <label>2</label>
    </ligand>
</feature>